<evidence type="ECO:0000256" key="2">
    <source>
        <dbReference type="ARBA" id="ARBA00022793"/>
    </source>
</evidence>
<keyword evidence="13" id="KW-1185">Reference proteome</keyword>
<dbReference type="eggNOG" id="COG0019">
    <property type="taxonomic scope" value="Bacteria"/>
</dbReference>
<keyword evidence="3 6" id="KW-0663">Pyridoxal phosphate</keyword>
<dbReference type="Gene3D" id="2.40.37.10">
    <property type="entry name" value="Lyase, Ornithine Decarboxylase, Chain A, domain 1"/>
    <property type="match status" value="1"/>
</dbReference>
<evidence type="ECO:0000256" key="5">
    <source>
        <dbReference type="ARBA" id="ARBA00023239"/>
    </source>
</evidence>
<dbReference type="InterPro" id="IPR002986">
    <property type="entry name" value="DAP_deCOOHase_LysA"/>
</dbReference>
<feature type="binding site" evidence="6">
    <location>
        <position position="324"/>
    </location>
    <ligand>
        <name>substrate</name>
    </ligand>
</feature>
<dbReference type="InterPro" id="IPR022643">
    <property type="entry name" value="De-COase2_C"/>
</dbReference>
<feature type="binding site" evidence="6">
    <location>
        <position position="282"/>
    </location>
    <ligand>
        <name>pyridoxal 5'-phosphate</name>
        <dbReference type="ChEBI" id="CHEBI:597326"/>
    </ligand>
</feature>
<feature type="binding site" evidence="6">
    <location>
        <position position="369"/>
    </location>
    <ligand>
        <name>substrate</name>
    </ligand>
</feature>
<dbReference type="InterPro" id="IPR022653">
    <property type="entry name" value="De-COase2_pyr-phos_BS"/>
</dbReference>
<dbReference type="PANTHER" id="PTHR43727">
    <property type="entry name" value="DIAMINOPIMELATE DECARBOXYLASE"/>
    <property type="match status" value="1"/>
</dbReference>
<dbReference type="UniPathway" id="UPA00034">
    <property type="reaction ID" value="UER00027"/>
</dbReference>
<feature type="binding site" evidence="6">
    <location>
        <position position="365"/>
    </location>
    <ligand>
        <name>substrate</name>
    </ligand>
</feature>
<accession>E5XLI1</accession>
<dbReference type="InterPro" id="IPR000183">
    <property type="entry name" value="Orn/DAP/Arg_de-COase"/>
</dbReference>
<feature type="domain" description="Orn/DAP/Arg decarboxylase 2 C-terminal" evidence="10">
    <location>
        <begin position="331"/>
        <end position="424"/>
    </location>
</feature>
<dbReference type="Pfam" id="PF00278">
    <property type="entry name" value="Orn_DAP_Arg_deC"/>
    <property type="match status" value="1"/>
</dbReference>
<evidence type="ECO:0000259" key="10">
    <source>
        <dbReference type="Pfam" id="PF00278"/>
    </source>
</evidence>
<dbReference type="NCBIfam" id="TIGR01048">
    <property type="entry name" value="lysA"/>
    <property type="match status" value="1"/>
</dbReference>
<comment type="catalytic activity">
    <reaction evidence="6 9">
        <text>meso-2,6-diaminopimelate + H(+) = L-lysine + CO2</text>
        <dbReference type="Rhea" id="RHEA:15101"/>
        <dbReference type="ChEBI" id="CHEBI:15378"/>
        <dbReference type="ChEBI" id="CHEBI:16526"/>
        <dbReference type="ChEBI" id="CHEBI:32551"/>
        <dbReference type="ChEBI" id="CHEBI:57791"/>
        <dbReference type="EC" id="4.1.1.20"/>
    </reaction>
</comment>
<feature type="binding site" evidence="6">
    <location>
        <position position="426"/>
    </location>
    <ligand>
        <name>pyridoxal 5'-phosphate</name>
        <dbReference type="ChEBI" id="CHEBI:597326"/>
    </ligand>
</feature>
<evidence type="ECO:0000256" key="9">
    <source>
        <dbReference type="RuleBase" id="RU003738"/>
    </source>
</evidence>
<dbReference type="RefSeq" id="WP_021030566.1">
    <property type="nucleotide sequence ID" value="NZ_KI391954.1"/>
</dbReference>
<evidence type="ECO:0000256" key="4">
    <source>
        <dbReference type="ARBA" id="ARBA00023154"/>
    </source>
</evidence>
<evidence type="ECO:0000256" key="6">
    <source>
        <dbReference type="HAMAP-Rule" id="MF_02120"/>
    </source>
</evidence>
<gene>
    <name evidence="6" type="primary">lysA</name>
    <name evidence="12" type="ORF">HMPREF9336_00350</name>
</gene>
<dbReference type="CDD" id="cd06828">
    <property type="entry name" value="PLPDE_III_DapDC"/>
    <property type="match status" value="1"/>
</dbReference>
<comment type="similarity">
    <text evidence="6">Belongs to the Orn/Lys/Arg decarboxylase class-II family. LysA subfamily.</text>
</comment>
<dbReference type="HOGENOM" id="CLU_026444_0_1_11"/>
<feature type="binding site" evidence="6">
    <location>
        <begin position="321"/>
        <end position="324"/>
    </location>
    <ligand>
        <name>pyridoxal 5'-phosphate</name>
        <dbReference type="ChEBI" id="CHEBI:597326"/>
    </ligand>
</feature>
<dbReference type="HAMAP" id="MF_02120">
    <property type="entry name" value="LysA"/>
    <property type="match status" value="1"/>
</dbReference>
<dbReference type="InterPro" id="IPR009006">
    <property type="entry name" value="Ala_racemase/Decarboxylase_C"/>
</dbReference>
<dbReference type="FunFam" id="3.20.20.10:FF:000003">
    <property type="entry name" value="Diaminopimelate decarboxylase"/>
    <property type="match status" value="1"/>
</dbReference>
<dbReference type="InterPro" id="IPR022644">
    <property type="entry name" value="De-COase2_N"/>
</dbReference>
<keyword evidence="4 6" id="KW-0457">Lysine biosynthesis</keyword>
<evidence type="ECO:0000256" key="7">
    <source>
        <dbReference type="NCBIfam" id="TIGR01048"/>
    </source>
</evidence>
<feature type="binding site" evidence="6">
    <location>
        <position position="397"/>
    </location>
    <ligand>
        <name>substrate</name>
    </ligand>
</feature>
<feature type="domain" description="Orn/DAP/Arg decarboxylase 2 N-terminal" evidence="11">
    <location>
        <begin position="76"/>
        <end position="328"/>
    </location>
</feature>
<comment type="cofactor">
    <cofactor evidence="1 6 8 9">
        <name>pyridoxal 5'-phosphate</name>
        <dbReference type="ChEBI" id="CHEBI:597326"/>
    </cofactor>
</comment>
<feature type="binding site" evidence="6">
    <location>
        <position position="426"/>
    </location>
    <ligand>
        <name>substrate</name>
    </ligand>
</feature>
<dbReference type="PANTHER" id="PTHR43727:SF2">
    <property type="entry name" value="GROUP IV DECARBOXYLASE"/>
    <property type="match status" value="1"/>
</dbReference>
<dbReference type="AlphaFoldDB" id="E5XLI1"/>
<dbReference type="PROSITE" id="PS00878">
    <property type="entry name" value="ODR_DC_2_1"/>
    <property type="match status" value="1"/>
</dbReference>
<evidence type="ECO:0000259" key="11">
    <source>
        <dbReference type="Pfam" id="PF02784"/>
    </source>
</evidence>
<dbReference type="GO" id="GO:0009089">
    <property type="term" value="P:lysine biosynthetic process via diaminopimelate"/>
    <property type="evidence" value="ECO:0007669"/>
    <property type="project" value="UniProtKB-UniRule"/>
</dbReference>
<dbReference type="InterPro" id="IPR029066">
    <property type="entry name" value="PLP-binding_barrel"/>
</dbReference>
<feature type="modified residue" description="N6-(pyridoxal phosphate)lysine" evidence="6 8">
    <location>
        <position position="98"/>
    </location>
</feature>
<dbReference type="PRINTS" id="PR01179">
    <property type="entry name" value="ODADCRBXLASE"/>
</dbReference>
<comment type="pathway">
    <text evidence="6 9">Amino-acid biosynthesis; L-lysine biosynthesis via DAP pathway; L-lysine from DL-2,6-diaminopimelate: step 1/1.</text>
</comment>
<dbReference type="EMBL" id="ACZI02000003">
    <property type="protein sequence ID" value="EFV14795.2"/>
    <property type="molecule type" value="Genomic_DNA"/>
</dbReference>
<dbReference type="SUPFAM" id="SSF51419">
    <property type="entry name" value="PLP-binding barrel"/>
    <property type="match status" value="1"/>
</dbReference>
<keyword evidence="5 6" id="KW-0456">Lyase</keyword>
<dbReference type="PROSITE" id="PS00879">
    <property type="entry name" value="ODR_DC_2_2"/>
    <property type="match status" value="1"/>
</dbReference>
<sequence>MTQKGSQLVGRFPRSLRCCLVTPVDQAATTLAALAPEVWPKHAARGADGAVRLAGVRVDELIERYGSPLFVVDKDDFTDRCRRWAEAFGPRNVHYASKAFLSGQLAHWLDEEGLALDVCSGGELAIALRGGFPPGRITLHGNNKSVAELRRAVDVGVEAVVLDSFEEIARLDEVCAELGREQDVLVRLTVGVEAHTHEAIATAHEDQKFGFSVASGVALEAVRRVLARPRLRLIGFHSHIGSQILDLDGFRLAAGRVAAFAEEAVRALGAIPTLRVLDLGGGLGVSYQPDERPPAPSDLAEAVRKEIEQYPAAAGLSVAVEPGRSVIASGTVTLYTVGTVKHVVLDGGATRTYVSVDGGMSDNIRPALYGAKYDARLVSRVGASEPAQSRVVGKHCETGDILVRDCLLPQDVAPGDVLAVASTGAYCYSLSSRYNALLRPAVAAVEDGRSWLMLRRETEADLLSLEVPDGE</sequence>
<reference evidence="12 13" key="1">
    <citation type="journal article" date="2011" name="Stand. Genomic Sci.">
        <title>High quality draft genome sequence of Segniliparus rugosus CDC 945(T)= (ATCC BAA-974(T)).</title>
        <authorList>
            <person name="Earl A.M."/>
            <person name="Desjardins C.A."/>
            <person name="Fitzgerald M.G."/>
            <person name="Arachchi H.M."/>
            <person name="Zeng Q."/>
            <person name="Mehta T."/>
            <person name="Griggs A."/>
            <person name="Birren B.W."/>
            <person name="Toney N.C."/>
            <person name="Carr J."/>
            <person name="Posey J."/>
            <person name="Butler W.R."/>
        </authorList>
    </citation>
    <scope>NUCLEOTIDE SEQUENCE [LARGE SCALE GENOMIC DNA]</scope>
    <source>
        <strain evidence="13">ATCC BAA-974 / DSM 45345 / CCUG 50838 / CIP 108380 / JCM 13579 / CDC 945</strain>
    </source>
</reference>
<dbReference type="Proteomes" id="UP000004816">
    <property type="component" value="Unassembled WGS sequence"/>
</dbReference>
<evidence type="ECO:0000256" key="1">
    <source>
        <dbReference type="ARBA" id="ARBA00001933"/>
    </source>
</evidence>
<comment type="caution">
    <text evidence="12">The sequence shown here is derived from an EMBL/GenBank/DDBJ whole genome shotgun (WGS) entry which is preliminary data.</text>
</comment>
<comment type="subunit">
    <text evidence="6">Homodimer.</text>
</comment>
<feature type="active site" description="Proton donor" evidence="8">
    <location>
        <position position="396"/>
    </location>
</feature>
<dbReference type="EC" id="4.1.1.20" evidence="6 7"/>
<dbReference type="GO" id="GO:0008836">
    <property type="term" value="F:diaminopimelate decarboxylase activity"/>
    <property type="evidence" value="ECO:0007669"/>
    <property type="project" value="UniProtKB-UniRule"/>
</dbReference>
<dbReference type="Pfam" id="PF02784">
    <property type="entry name" value="Orn_Arg_deC_N"/>
    <property type="match status" value="1"/>
</dbReference>
<keyword evidence="2 6" id="KW-0210">Decarboxylase</keyword>
<evidence type="ECO:0000313" key="12">
    <source>
        <dbReference type="EMBL" id="EFV14795.2"/>
    </source>
</evidence>
<name>E5XLI1_SEGRC</name>
<dbReference type="SUPFAM" id="SSF50621">
    <property type="entry name" value="Alanine racemase C-terminal domain-like"/>
    <property type="match status" value="1"/>
</dbReference>
<dbReference type="Gene3D" id="3.20.20.10">
    <property type="entry name" value="Alanine racemase"/>
    <property type="match status" value="1"/>
</dbReference>
<dbReference type="GO" id="GO:0030170">
    <property type="term" value="F:pyridoxal phosphate binding"/>
    <property type="evidence" value="ECO:0007669"/>
    <property type="project" value="UniProtKB-UniRule"/>
</dbReference>
<evidence type="ECO:0000256" key="8">
    <source>
        <dbReference type="PIRSR" id="PIRSR600183-50"/>
    </source>
</evidence>
<organism evidence="12 13">
    <name type="scientific">Segniliparus rugosus (strain ATCC BAA-974 / DSM 45345 / CCUG 50838 / CIP 108380 / JCM 13579 / CDC 945)</name>
    <dbReference type="NCBI Taxonomy" id="679197"/>
    <lineage>
        <taxon>Bacteria</taxon>
        <taxon>Bacillati</taxon>
        <taxon>Actinomycetota</taxon>
        <taxon>Actinomycetes</taxon>
        <taxon>Mycobacteriales</taxon>
        <taxon>Segniliparaceae</taxon>
        <taxon>Segniliparus</taxon>
    </lineage>
</organism>
<comment type="function">
    <text evidence="6">Specifically catalyzes the decarboxylation of meso-diaminopimelate (meso-DAP) to L-lysine.</text>
</comment>
<evidence type="ECO:0000256" key="3">
    <source>
        <dbReference type="ARBA" id="ARBA00022898"/>
    </source>
</evidence>
<proteinExistence type="inferred from homology"/>
<evidence type="ECO:0000313" key="13">
    <source>
        <dbReference type="Proteomes" id="UP000004816"/>
    </source>
</evidence>
<dbReference type="STRING" id="679197.HMPREF9336_00350"/>
<keyword evidence="6" id="KW-0028">Amino-acid biosynthesis</keyword>
<dbReference type="PRINTS" id="PR01181">
    <property type="entry name" value="DAPDCRBXLASE"/>
</dbReference>
<dbReference type="InterPro" id="IPR022657">
    <property type="entry name" value="De-COase2_CS"/>
</dbReference>
<protein>
    <recommendedName>
        <fullName evidence="6 7">Diaminopimelate decarboxylase</fullName>
        <shortName evidence="6">DAP decarboxylase</shortName>
        <shortName evidence="6">DAPDC</shortName>
        <ecNumber evidence="6 7">4.1.1.20</ecNumber>
    </recommendedName>
</protein>